<dbReference type="EMBL" id="JALLPB020000086">
    <property type="protein sequence ID" value="KAL3821740.1"/>
    <property type="molecule type" value="Genomic_DNA"/>
</dbReference>
<keyword evidence="1" id="KW-0472">Membrane</keyword>
<dbReference type="Proteomes" id="UP001530377">
    <property type="component" value="Unassembled WGS sequence"/>
</dbReference>
<dbReference type="Gene3D" id="1.20.1150.12">
    <property type="entry name" value="Endoplasmic reticulum resident protein 29, C-terminal domain"/>
    <property type="match status" value="1"/>
</dbReference>
<keyword evidence="4" id="KW-1185">Reference proteome</keyword>
<accession>A0ABD3SBH5</accession>
<proteinExistence type="predicted"/>
<evidence type="ECO:0000256" key="2">
    <source>
        <dbReference type="SAM" id="SignalP"/>
    </source>
</evidence>
<evidence type="ECO:0000313" key="3">
    <source>
        <dbReference type="EMBL" id="KAL3821740.1"/>
    </source>
</evidence>
<gene>
    <name evidence="3" type="ORF">ACHAXA_008476</name>
</gene>
<reference evidence="3 4" key="1">
    <citation type="submission" date="2024-10" db="EMBL/GenBank/DDBJ databases">
        <title>Updated reference genomes for cyclostephanoid diatoms.</title>
        <authorList>
            <person name="Roberts W.R."/>
            <person name="Alverson A.J."/>
        </authorList>
    </citation>
    <scope>NUCLEOTIDE SEQUENCE [LARGE SCALE GENOMIC DNA]</scope>
    <source>
        <strain evidence="3 4">AJA228-03</strain>
    </source>
</reference>
<sequence length="358" mass="40279">MIAQTSARHRFRTYIVASLAIILLSLLSFAPTVSASVKPEKKCVEFFEEYDLRSAARESNVFLIVHHNDDKAKRKEICEKVVATPKKIWDEVSKKGKAPVFAFMEIKSGSEDFDGVWHEGTANFVKTSLGAVGSPSFLFVSKGMDKTSKYSSHVTHYKGSSDILDMSDLYNFMEKKLGFRIGNDVFNIIFFDTIAAQFVSYGDATGLDRIKQRILALYVRTATLFSYKEPFSSIGKLYNRAFAMSFEHGVDYCGKQMKKLEKKLESTKGKISEDKVHEFQQKIAILKAFAEPKELTSDDHKQLFIHAILHLGLIIASILFIFVPNGDEKPAEKEGEAINDVPVIAKVVESDDQSNEKK</sequence>
<dbReference type="InterPro" id="IPR036356">
    <property type="entry name" value="ERp29_C_sf"/>
</dbReference>
<keyword evidence="1" id="KW-1133">Transmembrane helix</keyword>
<feature type="signal peptide" evidence="2">
    <location>
        <begin position="1"/>
        <end position="35"/>
    </location>
</feature>
<feature type="chain" id="PRO_5044826266" evidence="2">
    <location>
        <begin position="36"/>
        <end position="358"/>
    </location>
</feature>
<name>A0ABD3SBH5_9STRA</name>
<dbReference type="SUPFAM" id="SSF47933">
    <property type="entry name" value="ERP29 C domain-like"/>
    <property type="match status" value="1"/>
</dbReference>
<dbReference type="AlphaFoldDB" id="A0ABD3SBH5"/>
<comment type="caution">
    <text evidence="3">The sequence shown here is derived from an EMBL/GenBank/DDBJ whole genome shotgun (WGS) entry which is preliminary data.</text>
</comment>
<protein>
    <submittedName>
        <fullName evidence="3">Uncharacterized protein</fullName>
    </submittedName>
</protein>
<feature type="transmembrane region" description="Helical" evidence="1">
    <location>
        <begin position="303"/>
        <end position="323"/>
    </location>
</feature>
<keyword evidence="1" id="KW-0812">Transmembrane</keyword>
<keyword evidence="2" id="KW-0732">Signal</keyword>
<organism evidence="3 4">
    <name type="scientific">Cyclostephanos tholiformis</name>
    <dbReference type="NCBI Taxonomy" id="382380"/>
    <lineage>
        <taxon>Eukaryota</taxon>
        <taxon>Sar</taxon>
        <taxon>Stramenopiles</taxon>
        <taxon>Ochrophyta</taxon>
        <taxon>Bacillariophyta</taxon>
        <taxon>Coscinodiscophyceae</taxon>
        <taxon>Thalassiosirophycidae</taxon>
        <taxon>Stephanodiscales</taxon>
        <taxon>Stephanodiscaceae</taxon>
        <taxon>Cyclostephanos</taxon>
    </lineage>
</organism>
<evidence type="ECO:0000256" key="1">
    <source>
        <dbReference type="SAM" id="Phobius"/>
    </source>
</evidence>
<evidence type="ECO:0000313" key="4">
    <source>
        <dbReference type="Proteomes" id="UP001530377"/>
    </source>
</evidence>